<gene>
    <name evidence="2" type="ORF">SAMN05421803_10156</name>
</gene>
<dbReference type="PANTHER" id="PTHR38011">
    <property type="entry name" value="DIHYDROFOLATE REDUCTASE FAMILY PROTEIN (AFU_ORTHOLOGUE AFUA_8G06820)"/>
    <property type="match status" value="1"/>
</dbReference>
<sequence>MRELVYYAAVSLDGRIAGPGGEFDFFFAPLADEERSAAYNAWVDARFPEATPTAGRAAAGLQDVPNARFDTVVMGLGTYRAAYDHGIESPYAHLRQYVVSTTLGPVSAPEVTVVGGDPVGLVRGLKAQDSGLDIWLCGGGRLAGALLPEIDRLVLKAYPVLAGTGVPLVEGGFDPGLFEVRDRQVFDNGVSVTEYARV</sequence>
<accession>A0A1M6ANN6</accession>
<dbReference type="Proteomes" id="UP000184452">
    <property type="component" value="Unassembled WGS sequence"/>
</dbReference>
<dbReference type="Gene3D" id="3.40.430.10">
    <property type="entry name" value="Dihydrofolate Reductase, subunit A"/>
    <property type="match status" value="1"/>
</dbReference>
<feature type="domain" description="Bacterial bifunctional deaminase-reductase C-terminal" evidence="1">
    <location>
        <begin position="4"/>
        <end position="174"/>
    </location>
</feature>
<evidence type="ECO:0000313" key="2">
    <source>
        <dbReference type="EMBL" id="SHI38096.1"/>
    </source>
</evidence>
<dbReference type="InterPro" id="IPR050765">
    <property type="entry name" value="Riboflavin_Biosynth_HTPR"/>
</dbReference>
<evidence type="ECO:0000259" key="1">
    <source>
        <dbReference type="Pfam" id="PF01872"/>
    </source>
</evidence>
<protein>
    <submittedName>
        <fullName evidence="2">Dihydrofolate reductase</fullName>
    </submittedName>
</protein>
<dbReference type="AlphaFoldDB" id="A0A1M6ANN6"/>
<keyword evidence="3" id="KW-1185">Reference proteome</keyword>
<dbReference type="STRING" id="758803.SAMN05421803_10156"/>
<dbReference type="InterPro" id="IPR024072">
    <property type="entry name" value="DHFR-like_dom_sf"/>
</dbReference>
<proteinExistence type="predicted"/>
<dbReference type="PANTHER" id="PTHR38011:SF11">
    <property type="entry name" value="2,5-DIAMINO-6-RIBOSYLAMINO-4(3H)-PYRIMIDINONE 5'-PHOSPHATE REDUCTASE"/>
    <property type="match status" value="1"/>
</dbReference>
<reference evidence="2 3" key="1">
    <citation type="submission" date="2016-11" db="EMBL/GenBank/DDBJ databases">
        <authorList>
            <person name="Jaros S."/>
            <person name="Januszkiewicz K."/>
            <person name="Wedrychowicz H."/>
        </authorList>
    </citation>
    <scope>NUCLEOTIDE SEQUENCE [LARGE SCALE GENOMIC DNA]</scope>
    <source>
        <strain evidence="2 3">CGMCC 4.5723</strain>
    </source>
</reference>
<dbReference type="OrthoDB" id="195113at2"/>
<dbReference type="GO" id="GO:0009231">
    <property type="term" value="P:riboflavin biosynthetic process"/>
    <property type="evidence" value="ECO:0007669"/>
    <property type="project" value="InterPro"/>
</dbReference>
<dbReference type="RefSeq" id="WP_073373717.1">
    <property type="nucleotide sequence ID" value="NZ_FQZK01000001.1"/>
</dbReference>
<dbReference type="InterPro" id="IPR002734">
    <property type="entry name" value="RibDG_C"/>
</dbReference>
<dbReference type="Pfam" id="PF01872">
    <property type="entry name" value="RibD_C"/>
    <property type="match status" value="1"/>
</dbReference>
<name>A0A1M6ANN6_9ACTN</name>
<dbReference type="EMBL" id="FQZK01000001">
    <property type="protein sequence ID" value="SHI38096.1"/>
    <property type="molecule type" value="Genomic_DNA"/>
</dbReference>
<dbReference type="GO" id="GO:0008703">
    <property type="term" value="F:5-amino-6-(5-phosphoribosylamino)uracil reductase activity"/>
    <property type="evidence" value="ECO:0007669"/>
    <property type="project" value="InterPro"/>
</dbReference>
<evidence type="ECO:0000313" key="3">
    <source>
        <dbReference type="Proteomes" id="UP000184452"/>
    </source>
</evidence>
<organism evidence="2 3">
    <name type="scientific">Nocardiopsis flavescens</name>
    <dbReference type="NCBI Taxonomy" id="758803"/>
    <lineage>
        <taxon>Bacteria</taxon>
        <taxon>Bacillati</taxon>
        <taxon>Actinomycetota</taxon>
        <taxon>Actinomycetes</taxon>
        <taxon>Streptosporangiales</taxon>
        <taxon>Nocardiopsidaceae</taxon>
        <taxon>Nocardiopsis</taxon>
    </lineage>
</organism>
<dbReference type="SUPFAM" id="SSF53597">
    <property type="entry name" value="Dihydrofolate reductase-like"/>
    <property type="match status" value="1"/>
</dbReference>